<evidence type="ECO:0000313" key="4">
    <source>
        <dbReference type="Proteomes" id="UP000177269"/>
    </source>
</evidence>
<keyword evidence="2" id="KW-0812">Transmembrane</keyword>
<sequence>MDNTQQNLNQNQNKESAPAESPMPVAPEKPSKSNIGALIGSLVLVAVLLVGGLYVWGARLTDTEETANQPLSSEQDEKTEESSEDAGAVSESDDLVDIEDELAGTEFEGSADLDLEFEAE</sequence>
<evidence type="ECO:0000313" key="3">
    <source>
        <dbReference type="EMBL" id="OHA41562.1"/>
    </source>
</evidence>
<keyword evidence="2" id="KW-1133">Transmembrane helix</keyword>
<keyword evidence="2" id="KW-0472">Membrane</keyword>
<dbReference type="AlphaFoldDB" id="A0A1G2P1S4"/>
<dbReference type="Proteomes" id="UP000177269">
    <property type="component" value="Unassembled WGS sequence"/>
</dbReference>
<accession>A0A1G2P1S4</accession>
<feature type="region of interest" description="Disordered" evidence="1">
    <location>
        <begin position="62"/>
        <end position="120"/>
    </location>
</feature>
<reference evidence="3 4" key="1">
    <citation type="journal article" date="2016" name="Nat. Commun.">
        <title>Thousands of microbial genomes shed light on interconnected biogeochemical processes in an aquifer system.</title>
        <authorList>
            <person name="Anantharaman K."/>
            <person name="Brown C.T."/>
            <person name="Hug L.A."/>
            <person name="Sharon I."/>
            <person name="Castelle C.J."/>
            <person name="Probst A.J."/>
            <person name="Thomas B.C."/>
            <person name="Singh A."/>
            <person name="Wilkins M.J."/>
            <person name="Karaoz U."/>
            <person name="Brodie E.L."/>
            <person name="Williams K.H."/>
            <person name="Hubbard S.S."/>
            <person name="Banfield J.F."/>
        </authorList>
    </citation>
    <scope>NUCLEOTIDE SEQUENCE [LARGE SCALE GENOMIC DNA]</scope>
</reference>
<protein>
    <submittedName>
        <fullName evidence="3">Uncharacterized protein</fullName>
    </submittedName>
</protein>
<feature type="region of interest" description="Disordered" evidence="1">
    <location>
        <begin position="1"/>
        <end position="32"/>
    </location>
</feature>
<gene>
    <name evidence="3" type="ORF">A3G52_02765</name>
</gene>
<organism evidence="3 4">
    <name type="scientific">Candidatus Taylorbacteria bacterium RIFCSPLOWO2_12_FULL_43_20</name>
    <dbReference type="NCBI Taxonomy" id="1802332"/>
    <lineage>
        <taxon>Bacteria</taxon>
        <taxon>Candidatus Tayloriibacteriota</taxon>
    </lineage>
</organism>
<feature type="transmembrane region" description="Helical" evidence="2">
    <location>
        <begin position="35"/>
        <end position="56"/>
    </location>
</feature>
<comment type="caution">
    <text evidence="3">The sequence shown here is derived from an EMBL/GenBank/DDBJ whole genome shotgun (WGS) entry which is preliminary data.</text>
</comment>
<feature type="compositionally biased region" description="Low complexity" evidence="1">
    <location>
        <begin position="1"/>
        <end position="13"/>
    </location>
</feature>
<evidence type="ECO:0000256" key="2">
    <source>
        <dbReference type="SAM" id="Phobius"/>
    </source>
</evidence>
<name>A0A1G2P1S4_9BACT</name>
<proteinExistence type="predicted"/>
<feature type="compositionally biased region" description="Acidic residues" evidence="1">
    <location>
        <begin position="91"/>
        <end position="120"/>
    </location>
</feature>
<dbReference type="EMBL" id="MHSK01000031">
    <property type="protein sequence ID" value="OHA41562.1"/>
    <property type="molecule type" value="Genomic_DNA"/>
</dbReference>
<evidence type="ECO:0000256" key="1">
    <source>
        <dbReference type="SAM" id="MobiDB-lite"/>
    </source>
</evidence>